<feature type="transmembrane region" description="Helical" evidence="7">
    <location>
        <begin position="356"/>
        <end position="377"/>
    </location>
</feature>
<feature type="transmembrane region" description="Helical" evidence="7">
    <location>
        <begin position="6"/>
        <end position="35"/>
    </location>
</feature>
<dbReference type="InterPro" id="IPR004681">
    <property type="entry name" value="TRAP_DctM"/>
</dbReference>
<organism evidence="9 10">
    <name type="scientific">Pusillibacter faecalis</name>
    <dbReference type="NCBI Taxonomy" id="2714358"/>
    <lineage>
        <taxon>Bacteria</taxon>
        <taxon>Bacillati</taxon>
        <taxon>Bacillota</taxon>
        <taxon>Clostridia</taxon>
        <taxon>Eubacteriales</taxon>
        <taxon>Oscillospiraceae</taxon>
        <taxon>Pusillibacter</taxon>
    </lineage>
</organism>
<keyword evidence="4 7" id="KW-0812">Transmembrane</keyword>
<dbReference type="KEGG" id="pfaa:MM59RIKEN_19300"/>
<dbReference type="NCBIfam" id="TIGR00786">
    <property type="entry name" value="dctM"/>
    <property type="match status" value="1"/>
</dbReference>
<feature type="transmembrane region" description="Helical" evidence="7">
    <location>
        <begin position="272"/>
        <end position="293"/>
    </location>
</feature>
<keyword evidence="5 7" id="KW-1133">Transmembrane helix</keyword>
<feature type="transmembrane region" description="Helical" evidence="7">
    <location>
        <begin position="47"/>
        <end position="70"/>
    </location>
</feature>
<feature type="transmembrane region" description="Helical" evidence="7">
    <location>
        <begin position="90"/>
        <end position="123"/>
    </location>
</feature>
<evidence type="ECO:0000256" key="2">
    <source>
        <dbReference type="ARBA" id="ARBA00022475"/>
    </source>
</evidence>
<proteinExistence type="predicted"/>
<dbReference type="RefSeq" id="WP_187029237.1">
    <property type="nucleotide sequence ID" value="NZ_AP023420.1"/>
</dbReference>
<dbReference type="PIRSF" id="PIRSF006066">
    <property type="entry name" value="HI0050"/>
    <property type="match status" value="1"/>
</dbReference>
<evidence type="ECO:0000256" key="1">
    <source>
        <dbReference type="ARBA" id="ARBA00004429"/>
    </source>
</evidence>
<dbReference type="EMBL" id="AP023420">
    <property type="protein sequence ID" value="BCK84611.1"/>
    <property type="molecule type" value="Genomic_DNA"/>
</dbReference>
<name>A0A810QGA2_9FIRM</name>
<dbReference type="PANTHER" id="PTHR33362:SF5">
    <property type="entry name" value="C4-DICARBOXYLATE TRAP TRANSPORTER LARGE PERMEASE PROTEIN DCTM"/>
    <property type="match status" value="1"/>
</dbReference>
<evidence type="ECO:0000313" key="10">
    <source>
        <dbReference type="Proteomes" id="UP000679848"/>
    </source>
</evidence>
<keyword evidence="2" id="KW-1003">Cell membrane</keyword>
<dbReference type="AlphaFoldDB" id="A0A810QGA2"/>
<keyword evidence="10" id="KW-1185">Reference proteome</keyword>
<protein>
    <recommendedName>
        <fullName evidence="8">TRAP C4-dicarboxylate transport system permease DctM subunit domain-containing protein</fullName>
    </recommendedName>
</protein>
<dbReference type="Pfam" id="PF06808">
    <property type="entry name" value="DctM"/>
    <property type="match status" value="1"/>
</dbReference>
<accession>A0A810QGA2</accession>
<gene>
    <name evidence="9" type="ORF">MM59RIKEN_19300</name>
</gene>
<evidence type="ECO:0000313" key="9">
    <source>
        <dbReference type="EMBL" id="BCK84611.1"/>
    </source>
</evidence>
<feature type="transmembrane region" description="Helical" evidence="7">
    <location>
        <begin position="167"/>
        <end position="192"/>
    </location>
</feature>
<sequence length="426" mass="44567">MELLILAIVTIVMMAIGVPIGISIAAGLISTALLFDTTTLTFIAQQLYTGLDSFALLAVPGFMLAGSFMEKGGLSKRLVNVAEKFVGHQTGGFCAVTVVACLFFGAISGSSPATVAAIGGIMIPYMVREGYSKEFATGLSAVSGSLGIIIPPSIPFVIYGIATNSNIGTLFIAGFGPGIMIGIALIVVSRFICKKRGYLGTERKSTGKEKLQAINEAKWALIMPLIILGGIYGGIFTPTEAAAVAIFYSLFVGFFVYKELKWKDVFSILDTTASFVGAVMLAFAPAAALGAVLSMLGVPGMVSDLLLSISSNIYVIMFIVMLVLIVAGMILDTISAIVLLAPILSGALIPMGIDPIHLGTVMIVALAIGFVTPPVAQNLFVASGMTGLPMHKIVKEAFPFIVTMLVCLVLITFFPEISLALPTLLS</sequence>
<reference evidence="9" key="1">
    <citation type="submission" date="2020-09" db="EMBL/GenBank/DDBJ databases">
        <title>New species isolated from human feces.</title>
        <authorList>
            <person name="Kitahara M."/>
            <person name="Shigeno Y."/>
            <person name="Shime M."/>
            <person name="Matsumoto Y."/>
            <person name="Nakamura S."/>
            <person name="Motooka D."/>
            <person name="Fukuoka S."/>
            <person name="Nishikawa H."/>
            <person name="Benno Y."/>
        </authorList>
    </citation>
    <scope>NUCLEOTIDE SEQUENCE</scope>
    <source>
        <strain evidence="9">MM59</strain>
    </source>
</reference>
<keyword evidence="6 7" id="KW-0472">Membrane</keyword>
<evidence type="ECO:0000256" key="6">
    <source>
        <dbReference type="ARBA" id="ARBA00023136"/>
    </source>
</evidence>
<evidence type="ECO:0000256" key="5">
    <source>
        <dbReference type="ARBA" id="ARBA00022989"/>
    </source>
</evidence>
<evidence type="ECO:0000256" key="3">
    <source>
        <dbReference type="ARBA" id="ARBA00022519"/>
    </source>
</evidence>
<dbReference type="Proteomes" id="UP000679848">
    <property type="component" value="Chromosome"/>
</dbReference>
<feature type="transmembrane region" description="Helical" evidence="7">
    <location>
        <begin position="213"/>
        <end position="235"/>
    </location>
</feature>
<dbReference type="GO" id="GO:0022857">
    <property type="term" value="F:transmembrane transporter activity"/>
    <property type="evidence" value="ECO:0007669"/>
    <property type="project" value="TreeGrafter"/>
</dbReference>
<evidence type="ECO:0000256" key="7">
    <source>
        <dbReference type="SAM" id="Phobius"/>
    </source>
</evidence>
<feature type="domain" description="TRAP C4-dicarboxylate transport system permease DctM subunit" evidence="8">
    <location>
        <begin position="9"/>
        <end position="417"/>
    </location>
</feature>
<comment type="subcellular location">
    <subcellularLocation>
        <location evidence="1">Cell inner membrane</location>
        <topology evidence="1">Multi-pass membrane protein</topology>
    </subcellularLocation>
</comment>
<dbReference type="PANTHER" id="PTHR33362">
    <property type="entry name" value="SIALIC ACID TRAP TRANSPORTER PERMEASE PROTEIN SIAT-RELATED"/>
    <property type="match status" value="1"/>
</dbReference>
<feature type="transmembrane region" description="Helical" evidence="7">
    <location>
        <begin position="135"/>
        <end position="161"/>
    </location>
</feature>
<keyword evidence="3" id="KW-0997">Cell inner membrane</keyword>
<dbReference type="InterPro" id="IPR010656">
    <property type="entry name" value="DctM"/>
</dbReference>
<feature type="transmembrane region" description="Helical" evidence="7">
    <location>
        <begin position="313"/>
        <end position="344"/>
    </location>
</feature>
<feature type="transmembrane region" description="Helical" evidence="7">
    <location>
        <begin position="241"/>
        <end position="260"/>
    </location>
</feature>
<dbReference type="GO" id="GO:0005886">
    <property type="term" value="C:plasma membrane"/>
    <property type="evidence" value="ECO:0007669"/>
    <property type="project" value="UniProtKB-SubCell"/>
</dbReference>
<evidence type="ECO:0000259" key="8">
    <source>
        <dbReference type="Pfam" id="PF06808"/>
    </source>
</evidence>
<feature type="transmembrane region" description="Helical" evidence="7">
    <location>
        <begin position="397"/>
        <end position="421"/>
    </location>
</feature>
<evidence type="ECO:0000256" key="4">
    <source>
        <dbReference type="ARBA" id="ARBA00022692"/>
    </source>
</evidence>